<evidence type="ECO:0000313" key="5">
    <source>
        <dbReference type="Proteomes" id="UP000679220"/>
    </source>
</evidence>
<evidence type="ECO:0000256" key="2">
    <source>
        <dbReference type="ARBA" id="ARBA00022801"/>
    </source>
</evidence>
<comment type="caution">
    <text evidence="4">The sequence shown here is derived from an EMBL/GenBank/DDBJ whole genome shotgun (WGS) entry which is preliminary data.</text>
</comment>
<keyword evidence="1" id="KW-0645">Protease</keyword>
<dbReference type="InterPro" id="IPR051454">
    <property type="entry name" value="RNA/ubiquinone_mod_enzymes"/>
</dbReference>
<dbReference type="GO" id="GO:0008233">
    <property type="term" value="F:peptidase activity"/>
    <property type="evidence" value="ECO:0007669"/>
    <property type="project" value="UniProtKB-KW"/>
</dbReference>
<comment type="similarity">
    <text evidence="3">Belongs to the peptidase U32 family.</text>
</comment>
<protein>
    <submittedName>
        <fullName evidence="4">U32 family peptidase</fullName>
    </submittedName>
</protein>
<name>A0A941F5D2_9BACT</name>
<keyword evidence="2" id="KW-0378">Hydrolase</keyword>
<gene>
    <name evidence="4" type="ORF">KDU71_08185</name>
</gene>
<dbReference type="Proteomes" id="UP000679220">
    <property type="component" value="Unassembled WGS sequence"/>
</dbReference>
<organism evidence="4 5">
    <name type="scientific">Carboxylicivirga sediminis</name>
    <dbReference type="NCBI Taxonomy" id="2006564"/>
    <lineage>
        <taxon>Bacteria</taxon>
        <taxon>Pseudomonadati</taxon>
        <taxon>Bacteroidota</taxon>
        <taxon>Bacteroidia</taxon>
        <taxon>Marinilabiliales</taxon>
        <taxon>Marinilabiliaceae</taxon>
        <taxon>Carboxylicivirga</taxon>
    </lineage>
</organism>
<dbReference type="PROSITE" id="PS01276">
    <property type="entry name" value="PEPTIDASE_U32"/>
    <property type="match status" value="1"/>
</dbReference>
<dbReference type="PANTHER" id="PTHR30217">
    <property type="entry name" value="PEPTIDASE U32 FAMILY"/>
    <property type="match status" value="1"/>
</dbReference>
<dbReference type="PANTHER" id="PTHR30217:SF6">
    <property type="entry name" value="TRNA HYDROXYLATION PROTEIN P"/>
    <property type="match status" value="1"/>
</dbReference>
<evidence type="ECO:0000256" key="1">
    <source>
        <dbReference type="ARBA" id="ARBA00022670"/>
    </source>
</evidence>
<evidence type="ECO:0000313" key="4">
    <source>
        <dbReference type="EMBL" id="MBR8535535.1"/>
    </source>
</evidence>
<reference evidence="4" key="1">
    <citation type="journal article" date="2018" name="Int. J. Syst. Evol. Microbiol.">
        <title>Carboxylicivirga sediminis sp. nov., isolated from coastal sediment.</title>
        <authorList>
            <person name="Wang F.Q."/>
            <person name="Ren L.H."/>
            <person name="Zou R.J."/>
            <person name="Sun Y.Z."/>
            <person name="Liu X.J."/>
            <person name="Jiang F."/>
            <person name="Liu L.J."/>
        </authorList>
    </citation>
    <scope>NUCLEOTIDE SEQUENCE</scope>
    <source>
        <strain evidence="4">JR1</strain>
    </source>
</reference>
<dbReference type="EMBL" id="JAGTAR010000010">
    <property type="protein sequence ID" value="MBR8535535.1"/>
    <property type="molecule type" value="Genomic_DNA"/>
</dbReference>
<dbReference type="InterPro" id="IPR001539">
    <property type="entry name" value="Peptidase_U32"/>
</dbReference>
<keyword evidence="5" id="KW-1185">Reference proteome</keyword>
<reference evidence="4" key="2">
    <citation type="submission" date="2021-04" db="EMBL/GenBank/DDBJ databases">
        <authorList>
            <person name="Zhang T."/>
            <person name="Zhang Y."/>
            <person name="Lu D."/>
            <person name="Zuo D."/>
            <person name="Du Z."/>
        </authorList>
    </citation>
    <scope>NUCLEOTIDE SEQUENCE</scope>
    <source>
        <strain evidence="4">JR1</strain>
    </source>
</reference>
<dbReference type="GO" id="GO:0006508">
    <property type="term" value="P:proteolysis"/>
    <property type="evidence" value="ECO:0007669"/>
    <property type="project" value="UniProtKB-KW"/>
</dbReference>
<accession>A0A941F5D2</accession>
<proteinExistence type="inferred from homology"/>
<dbReference type="AlphaFoldDB" id="A0A941F5D2"/>
<evidence type="ECO:0000256" key="3">
    <source>
        <dbReference type="ARBA" id="ARBA00038374"/>
    </source>
</evidence>
<sequence>MSLQQLTREDFEIMAPVGSYESLRAAIQGGADSVYFGIEQLNMRSRSSNNFSNDDLREIVRIAKENNIRTYLTVNVVIFNEELDTMREIIDVAKEVGVTAVIASDQAAINYAHNKGVEVHISTQVNISNVETLKFYSNFADVVVLARELNMNQVKAIHEAIIAEDIRGPKGELIQIEMFAHGALCMATSGKCYISLHQLNASANRGGCLQPCRRGYTVTEKESGNQMELENDYIMSPKDLKTIHFLNKMMDAGVRVFKIEGRARSAEYVKTVCECYNEAIEAVLDGSFDDDKIQDWDERLSEVFNRGFWDGYYLGQKLGEWSHNYGSRATKKKIYIGKGMNYFPKLKVAEFLMETQSLKVGDEILITGPTTGVIQMTVPEIRVDLKEVDETVKGERFSIVVEQKVRRSDKLYKIVNAKSDDLQK</sequence>
<dbReference type="Pfam" id="PF01136">
    <property type="entry name" value="Peptidase_U32"/>
    <property type="match status" value="1"/>
</dbReference>